<proteinExistence type="predicted"/>
<gene>
    <name evidence="1" type="ORF">BN1221_00039</name>
</gene>
<sequence>MQPLSRTVETTNGNNFNLCFIILCMPSLLFENCANPYKTINDYREDLFE</sequence>
<protein>
    <submittedName>
        <fullName evidence="1">Uncharacterized protein</fullName>
    </submittedName>
</protein>
<evidence type="ECO:0000313" key="2">
    <source>
        <dbReference type="Proteomes" id="UP000044377"/>
    </source>
</evidence>
<dbReference type="AlphaFoldDB" id="A0A0G4JP29"/>
<organism evidence="1 2">
    <name type="scientific">Brenneria goodwinii</name>
    <dbReference type="NCBI Taxonomy" id="1109412"/>
    <lineage>
        <taxon>Bacteria</taxon>
        <taxon>Pseudomonadati</taxon>
        <taxon>Pseudomonadota</taxon>
        <taxon>Gammaproteobacteria</taxon>
        <taxon>Enterobacterales</taxon>
        <taxon>Pectobacteriaceae</taxon>
        <taxon>Brenneria</taxon>
    </lineage>
</organism>
<reference evidence="2" key="1">
    <citation type="submission" date="2015-01" db="EMBL/GenBank/DDBJ databases">
        <authorList>
            <person name="Paterson Steve"/>
        </authorList>
    </citation>
    <scope>NUCLEOTIDE SEQUENCE [LARGE SCALE GENOMIC DNA]</scope>
    <source>
        <strain evidence="2">OBR1</strain>
    </source>
</reference>
<dbReference type="EMBL" id="CGIG01000001">
    <property type="protein sequence ID" value="CPR13643.1"/>
    <property type="molecule type" value="Genomic_DNA"/>
</dbReference>
<keyword evidence="2" id="KW-1185">Reference proteome</keyword>
<dbReference type="Proteomes" id="UP000044377">
    <property type="component" value="Unassembled WGS sequence"/>
</dbReference>
<name>A0A0G4JP29_9GAMM</name>
<evidence type="ECO:0000313" key="1">
    <source>
        <dbReference type="EMBL" id="CPR13643.1"/>
    </source>
</evidence>
<accession>A0A0G4JP29</accession>